<dbReference type="Proteomes" id="UP000019132">
    <property type="component" value="Unassembled WGS sequence"/>
</dbReference>
<evidence type="ECO:0000313" key="4">
    <source>
        <dbReference type="Proteomes" id="UP000019132"/>
    </source>
</evidence>
<dbReference type="EMBL" id="GL376614">
    <property type="status" value="NOT_ANNOTATED_CDS"/>
    <property type="molecule type" value="Genomic_DNA"/>
</dbReference>
<reference evidence="4" key="1">
    <citation type="journal article" date="2010" name="Genome Biol.">
        <title>Genome sequence of the necrotrophic plant pathogen Pythium ultimum reveals original pathogenicity mechanisms and effector repertoire.</title>
        <authorList>
            <person name="Levesque C.A."/>
            <person name="Brouwer H."/>
            <person name="Cano L."/>
            <person name="Hamilton J.P."/>
            <person name="Holt C."/>
            <person name="Huitema E."/>
            <person name="Raffaele S."/>
            <person name="Robideau G.P."/>
            <person name="Thines M."/>
            <person name="Win J."/>
            <person name="Zerillo M.M."/>
            <person name="Beakes G.W."/>
            <person name="Boore J.L."/>
            <person name="Busam D."/>
            <person name="Dumas B."/>
            <person name="Ferriera S."/>
            <person name="Fuerstenberg S.I."/>
            <person name="Gachon C.M."/>
            <person name="Gaulin E."/>
            <person name="Govers F."/>
            <person name="Grenville-Briggs L."/>
            <person name="Horner N."/>
            <person name="Hostetler J."/>
            <person name="Jiang R.H."/>
            <person name="Johnson J."/>
            <person name="Krajaejun T."/>
            <person name="Lin H."/>
            <person name="Meijer H.J."/>
            <person name="Moore B."/>
            <person name="Morris P."/>
            <person name="Phuntmart V."/>
            <person name="Puiu D."/>
            <person name="Shetty J."/>
            <person name="Stajich J.E."/>
            <person name="Tripathy S."/>
            <person name="Wawra S."/>
            <person name="van West P."/>
            <person name="Whitty B.R."/>
            <person name="Coutinho P.M."/>
            <person name="Henrissat B."/>
            <person name="Martin F."/>
            <person name="Thomas P.D."/>
            <person name="Tyler B.M."/>
            <person name="De Vries R.P."/>
            <person name="Kamoun S."/>
            <person name="Yandell M."/>
            <person name="Tisserat N."/>
            <person name="Buell C.R."/>
        </authorList>
    </citation>
    <scope>NUCLEOTIDE SEQUENCE</scope>
    <source>
        <strain evidence="4">DAOM:BR144</strain>
    </source>
</reference>
<reference evidence="3" key="3">
    <citation type="submission" date="2015-02" db="UniProtKB">
        <authorList>
            <consortium name="EnsemblProtists"/>
        </authorList>
    </citation>
    <scope>IDENTIFICATION</scope>
    <source>
        <strain evidence="3">DAOM BR144</strain>
    </source>
</reference>
<dbReference type="Gene3D" id="3.30.160.60">
    <property type="entry name" value="Classic Zinc Finger"/>
    <property type="match status" value="2"/>
</dbReference>
<dbReference type="CDD" id="cd14686">
    <property type="entry name" value="bZIP"/>
    <property type="match status" value="2"/>
</dbReference>
<evidence type="ECO:0000313" key="3">
    <source>
        <dbReference type="EnsemblProtists" id="PYU1_T013832"/>
    </source>
</evidence>
<reference evidence="4" key="2">
    <citation type="submission" date="2010-04" db="EMBL/GenBank/DDBJ databases">
        <authorList>
            <person name="Buell R."/>
            <person name="Hamilton J."/>
            <person name="Hostetler J."/>
        </authorList>
    </citation>
    <scope>NUCLEOTIDE SEQUENCE [LARGE SCALE GENOMIC DNA]</scope>
    <source>
        <strain evidence="4">DAOM:BR144</strain>
    </source>
</reference>
<dbReference type="HOGENOM" id="CLU_1144532_0_0_1"/>
<dbReference type="PROSITE" id="PS00036">
    <property type="entry name" value="BZIP_BASIC"/>
    <property type="match status" value="2"/>
</dbReference>
<name>K3X9D3_GLOUD</name>
<dbReference type="InterPro" id="IPR004827">
    <property type="entry name" value="bZIP"/>
</dbReference>
<dbReference type="EnsemblProtists" id="PYU1_T013832">
    <property type="protein sequence ID" value="PYU1_T013832"/>
    <property type="gene ID" value="PYU1_G013803"/>
</dbReference>
<dbReference type="eggNOG" id="ENOG502SY3A">
    <property type="taxonomic scope" value="Eukaryota"/>
</dbReference>
<protein>
    <recommendedName>
        <fullName evidence="2">BZIP domain-containing protein</fullName>
    </recommendedName>
</protein>
<proteinExistence type="predicted"/>
<feature type="domain" description="BZIP" evidence="2">
    <location>
        <begin position="55"/>
        <end position="69"/>
    </location>
</feature>
<organism evidence="3 4">
    <name type="scientific">Globisporangium ultimum (strain ATCC 200006 / CBS 805.95 / DAOM BR144)</name>
    <name type="common">Pythium ultimum</name>
    <dbReference type="NCBI Taxonomy" id="431595"/>
    <lineage>
        <taxon>Eukaryota</taxon>
        <taxon>Sar</taxon>
        <taxon>Stramenopiles</taxon>
        <taxon>Oomycota</taxon>
        <taxon>Peronosporomycetes</taxon>
        <taxon>Pythiales</taxon>
        <taxon>Pythiaceae</taxon>
        <taxon>Globisporangium</taxon>
    </lineage>
</organism>
<dbReference type="InterPro" id="IPR046347">
    <property type="entry name" value="bZIP_sf"/>
</dbReference>
<evidence type="ECO:0000259" key="2">
    <source>
        <dbReference type="PROSITE" id="PS00036"/>
    </source>
</evidence>
<accession>K3X9D3</accession>
<evidence type="ECO:0000256" key="1">
    <source>
        <dbReference type="SAM" id="MobiDB-lite"/>
    </source>
</evidence>
<feature type="region of interest" description="Disordered" evidence="1">
    <location>
        <begin position="110"/>
        <end position="148"/>
    </location>
</feature>
<dbReference type="InParanoid" id="K3X9D3"/>
<feature type="compositionally biased region" description="Low complexity" evidence="1">
    <location>
        <begin position="120"/>
        <end position="143"/>
    </location>
</feature>
<sequence>MSMSPMNYEALRAASPTPSINLEADLQKQRGRRKRVAIELPADVALGNMDPKEVKKIKNRIAAARLRERSQQQIRELEAMVQFYKSRAEYLEGVVASCIVVLPLPDIPSSAQSLASDTNSKMSSCSQMSSIKVEPGQQQQQQQRGRRKRVAIEIPADIDLENMDPKEVKKIKNRIAAARLRERSQQQIRELEATIQYYKSRAEYLEGVTARCSHCSNLTQMQMRGPQHHVVRAQQVGAIKDEC</sequence>
<dbReference type="SMART" id="SM00338">
    <property type="entry name" value="BRLZ"/>
    <property type="match status" value="2"/>
</dbReference>
<dbReference type="SUPFAM" id="SSF57959">
    <property type="entry name" value="Leucine zipper domain"/>
    <property type="match status" value="2"/>
</dbReference>
<keyword evidence="4" id="KW-1185">Reference proteome</keyword>
<feature type="compositionally biased region" description="Polar residues" evidence="1">
    <location>
        <begin position="110"/>
        <end position="119"/>
    </location>
</feature>
<dbReference type="AlphaFoldDB" id="K3X9D3"/>
<dbReference type="GO" id="GO:0003700">
    <property type="term" value="F:DNA-binding transcription factor activity"/>
    <property type="evidence" value="ECO:0007669"/>
    <property type="project" value="InterPro"/>
</dbReference>
<feature type="domain" description="BZIP" evidence="2">
    <location>
        <begin position="169"/>
        <end position="183"/>
    </location>
</feature>
<dbReference type="Pfam" id="PF07716">
    <property type="entry name" value="bZIP_2"/>
    <property type="match status" value="2"/>
</dbReference>
<dbReference type="VEuPathDB" id="FungiDB:PYU1_G013803"/>